<sequence length="145" mass="15912">MPEDTLSLRPEDDPIGRAMQWLEAIADREDWAPKARFGLTLSMDEALTNILAYAFTPIGGTQGAPSIELTYANDGCELRVEIADNGHAFDPTSLDIGDAALTLDEAEVGGHGLRLMRHYLKSFHYRREGAWNRLTLVLDSPAGLA</sequence>
<dbReference type="EMBL" id="PYAL01000003">
    <property type="protein sequence ID" value="RXN90483.1"/>
    <property type="molecule type" value="Genomic_DNA"/>
</dbReference>
<keyword evidence="2" id="KW-0067">ATP-binding</keyword>
<dbReference type="InterPro" id="IPR036890">
    <property type="entry name" value="HATPase_C_sf"/>
</dbReference>
<dbReference type="AlphaFoldDB" id="A0A4Q1HKS1"/>
<accession>A0A4Q1HKS1</accession>
<dbReference type="CDD" id="cd16936">
    <property type="entry name" value="HATPase_RsbW-like"/>
    <property type="match status" value="1"/>
</dbReference>
<keyword evidence="3" id="KW-1185">Reference proteome</keyword>
<reference evidence="2 3" key="1">
    <citation type="journal article" date="2017" name="Int. J. Syst. Evol. Microbiol.">
        <title>Achromobacter aloeverae sp. nov., isolated from the root of Aloe vera (L.) Burm.f.</title>
        <authorList>
            <person name="Kuncharoen N."/>
            <person name="Muramatsu Y."/>
            <person name="Shibata C."/>
            <person name="Kamakura Y."/>
            <person name="Nakagawa Y."/>
            <person name="Tanasupawat S."/>
        </authorList>
    </citation>
    <scope>NUCLEOTIDE SEQUENCE [LARGE SCALE GENOMIC DNA]</scope>
    <source>
        <strain evidence="2 3">AVA-1</strain>
    </source>
</reference>
<dbReference type="Proteomes" id="UP000290849">
    <property type="component" value="Unassembled WGS sequence"/>
</dbReference>
<gene>
    <name evidence="2" type="ORF">C7R54_13385</name>
</gene>
<evidence type="ECO:0000313" key="2">
    <source>
        <dbReference type="EMBL" id="RXN90483.1"/>
    </source>
</evidence>
<dbReference type="InterPro" id="IPR003594">
    <property type="entry name" value="HATPase_dom"/>
</dbReference>
<keyword evidence="2" id="KW-0547">Nucleotide-binding</keyword>
<dbReference type="RefSeq" id="WP_129150915.1">
    <property type="nucleotide sequence ID" value="NZ_JBHSDO010000014.1"/>
</dbReference>
<organism evidence="2 3">
    <name type="scientific">Achromobacter aloeverae</name>
    <dbReference type="NCBI Taxonomy" id="1750518"/>
    <lineage>
        <taxon>Bacteria</taxon>
        <taxon>Pseudomonadati</taxon>
        <taxon>Pseudomonadota</taxon>
        <taxon>Betaproteobacteria</taxon>
        <taxon>Burkholderiales</taxon>
        <taxon>Alcaligenaceae</taxon>
        <taxon>Achromobacter</taxon>
    </lineage>
</organism>
<dbReference type="GO" id="GO:0005524">
    <property type="term" value="F:ATP binding"/>
    <property type="evidence" value="ECO:0007669"/>
    <property type="project" value="UniProtKB-KW"/>
</dbReference>
<name>A0A4Q1HKS1_9BURK</name>
<dbReference type="OrthoDB" id="327549at2"/>
<dbReference type="Gene3D" id="3.30.565.10">
    <property type="entry name" value="Histidine kinase-like ATPase, C-terminal domain"/>
    <property type="match status" value="1"/>
</dbReference>
<proteinExistence type="predicted"/>
<evidence type="ECO:0000259" key="1">
    <source>
        <dbReference type="Pfam" id="PF13581"/>
    </source>
</evidence>
<dbReference type="Pfam" id="PF13581">
    <property type="entry name" value="HATPase_c_2"/>
    <property type="match status" value="1"/>
</dbReference>
<feature type="domain" description="Histidine kinase/HSP90-like ATPase" evidence="1">
    <location>
        <begin position="14"/>
        <end position="137"/>
    </location>
</feature>
<comment type="caution">
    <text evidence="2">The sequence shown here is derived from an EMBL/GenBank/DDBJ whole genome shotgun (WGS) entry which is preliminary data.</text>
</comment>
<evidence type="ECO:0000313" key="3">
    <source>
        <dbReference type="Proteomes" id="UP000290849"/>
    </source>
</evidence>
<dbReference type="SUPFAM" id="SSF55874">
    <property type="entry name" value="ATPase domain of HSP90 chaperone/DNA topoisomerase II/histidine kinase"/>
    <property type="match status" value="1"/>
</dbReference>
<protein>
    <submittedName>
        <fullName evidence="2">ATP-binding protein</fullName>
    </submittedName>
</protein>